<dbReference type="InterPro" id="IPR002563">
    <property type="entry name" value="Flavin_Rdtase-like_dom"/>
</dbReference>
<feature type="region of interest" description="Disordered" evidence="2">
    <location>
        <begin position="1"/>
        <end position="21"/>
    </location>
</feature>
<dbReference type="Proteomes" id="UP001501303">
    <property type="component" value="Unassembled WGS sequence"/>
</dbReference>
<dbReference type="PANTHER" id="PTHR30466">
    <property type="entry name" value="FLAVIN REDUCTASE"/>
    <property type="match status" value="1"/>
</dbReference>
<accession>A0ABN2PVR3</accession>
<protein>
    <submittedName>
        <fullName evidence="4">Flavin reductase family protein</fullName>
    </submittedName>
</protein>
<keyword evidence="5" id="KW-1185">Reference proteome</keyword>
<name>A0ABN2PVR3_9ACTN</name>
<proteinExistence type="predicted"/>
<organism evidence="4 5">
    <name type="scientific">Streptomyces sodiiphilus</name>
    <dbReference type="NCBI Taxonomy" id="226217"/>
    <lineage>
        <taxon>Bacteria</taxon>
        <taxon>Bacillati</taxon>
        <taxon>Actinomycetota</taxon>
        <taxon>Actinomycetes</taxon>
        <taxon>Kitasatosporales</taxon>
        <taxon>Streptomycetaceae</taxon>
        <taxon>Streptomyces</taxon>
    </lineage>
</organism>
<evidence type="ECO:0000313" key="4">
    <source>
        <dbReference type="EMBL" id="GAA1933560.1"/>
    </source>
</evidence>
<dbReference type="InterPro" id="IPR050268">
    <property type="entry name" value="NADH-dep_flavin_reductase"/>
</dbReference>
<dbReference type="Gene3D" id="2.30.110.10">
    <property type="entry name" value="Electron Transport, Fmn-binding Protein, Chain A"/>
    <property type="match status" value="1"/>
</dbReference>
<dbReference type="SUPFAM" id="SSF50475">
    <property type="entry name" value="FMN-binding split barrel"/>
    <property type="match status" value="1"/>
</dbReference>
<evidence type="ECO:0000256" key="2">
    <source>
        <dbReference type="SAM" id="MobiDB-lite"/>
    </source>
</evidence>
<dbReference type="Pfam" id="PF01613">
    <property type="entry name" value="Flavin_Reduct"/>
    <property type="match status" value="1"/>
</dbReference>
<dbReference type="EMBL" id="BAAAMJ010000072">
    <property type="protein sequence ID" value="GAA1933560.1"/>
    <property type="molecule type" value="Genomic_DNA"/>
</dbReference>
<feature type="domain" description="Flavin reductase like" evidence="3">
    <location>
        <begin position="29"/>
        <end position="171"/>
    </location>
</feature>
<evidence type="ECO:0000259" key="3">
    <source>
        <dbReference type="SMART" id="SM00903"/>
    </source>
</evidence>
<sequence>MSPGSPPAGRSASPPVRPGGEADLFRHVMSELPSGVTVVTTMSPAGPTGMTVSAVTSLSLRPALLLICLANGSGTLARVLQRGAFAVNVLGSSMAETSLVFAQRPPHERFAGTGHRLHDGLPLLNGAVAWATCRVTITYPGGDHTIVVGAVTGAARHGGDPLVRHRGTYRPLG</sequence>
<keyword evidence="1" id="KW-0560">Oxidoreductase</keyword>
<reference evidence="4 5" key="1">
    <citation type="journal article" date="2019" name="Int. J. Syst. Evol. Microbiol.">
        <title>The Global Catalogue of Microorganisms (GCM) 10K type strain sequencing project: providing services to taxonomists for standard genome sequencing and annotation.</title>
        <authorList>
            <consortium name="The Broad Institute Genomics Platform"/>
            <consortium name="The Broad Institute Genome Sequencing Center for Infectious Disease"/>
            <person name="Wu L."/>
            <person name="Ma J."/>
        </authorList>
    </citation>
    <scope>NUCLEOTIDE SEQUENCE [LARGE SCALE GENOMIC DNA]</scope>
    <source>
        <strain evidence="4 5">JCM 13581</strain>
    </source>
</reference>
<dbReference type="PANTHER" id="PTHR30466:SF1">
    <property type="entry name" value="FMN REDUCTASE (NADH) RUTF"/>
    <property type="match status" value="1"/>
</dbReference>
<evidence type="ECO:0000256" key="1">
    <source>
        <dbReference type="ARBA" id="ARBA00023002"/>
    </source>
</evidence>
<dbReference type="InterPro" id="IPR012349">
    <property type="entry name" value="Split_barrel_FMN-bd"/>
</dbReference>
<dbReference type="SMART" id="SM00903">
    <property type="entry name" value="Flavin_Reduct"/>
    <property type="match status" value="1"/>
</dbReference>
<comment type="caution">
    <text evidence="4">The sequence shown here is derived from an EMBL/GenBank/DDBJ whole genome shotgun (WGS) entry which is preliminary data.</text>
</comment>
<gene>
    <name evidence="4" type="ORF">GCM10009716_45990</name>
</gene>
<evidence type="ECO:0000313" key="5">
    <source>
        <dbReference type="Proteomes" id="UP001501303"/>
    </source>
</evidence>